<name>A0A9N7U223_PLEPL</name>
<accession>A0A9N7U223</accession>
<sequence>MEVCDVSPQQLISSTLKHLLLESRSELSAPETELEKDISWCEGRRRRSGWEEDSSVTKAATVHHFTSPLLQVLCLFSDPWKVGAGCGLVIEERLAAMLGARC</sequence>
<protein>
    <submittedName>
        <fullName evidence="1">Uncharacterized protein</fullName>
    </submittedName>
</protein>
<organism evidence="1 2">
    <name type="scientific">Pleuronectes platessa</name>
    <name type="common">European plaice</name>
    <dbReference type="NCBI Taxonomy" id="8262"/>
    <lineage>
        <taxon>Eukaryota</taxon>
        <taxon>Metazoa</taxon>
        <taxon>Chordata</taxon>
        <taxon>Craniata</taxon>
        <taxon>Vertebrata</taxon>
        <taxon>Euteleostomi</taxon>
        <taxon>Actinopterygii</taxon>
        <taxon>Neopterygii</taxon>
        <taxon>Teleostei</taxon>
        <taxon>Neoteleostei</taxon>
        <taxon>Acanthomorphata</taxon>
        <taxon>Carangaria</taxon>
        <taxon>Pleuronectiformes</taxon>
        <taxon>Pleuronectoidei</taxon>
        <taxon>Pleuronectidae</taxon>
        <taxon>Pleuronectes</taxon>
    </lineage>
</organism>
<gene>
    <name evidence="1" type="ORF">PLEPLA_LOCUS11364</name>
</gene>
<proteinExistence type="predicted"/>
<dbReference type="AlphaFoldDB" id="A0A9N7U223"/>
<dbReference type="EMBL" id="CADEAL010000657">
    <property type="protein sequence ID" value="CAB1423444.1"/>
    <property type="molecule type" value="Genomic_DNA"/>
</dbReference>
<reference evidence="1" key="1">
    <citation type="submission" date="2020-03" db="EMBL/GenBank/DDBJ databases">
        <authorList>
            <person name="Weist P."/>
        </authorList>
    </citation>
    <scope>NUCLEOTIDE SEQUENCE</scope>
</reference>
<evidence type="ECO:0000313" key="1">
    <source>
        <dbReference type="EMBL" id="CAB1423444.1"/>
    </source>
</evidence>
<keyword evidence="2" id="KW-1185">Reference proteome</keyword>
<evidence type="ECO:0000313" key="2">
    <source>
        <dbReference type="Proteomes" id="UP001153269"/>
    </source>
</evidence>
<comment type="caution">
    <text evidence="1">The sequence shown here is derived from an EMBL/GenBank/DDBJ whole genome shotgun (WGS) entry which is preliminary data.</text>
</comment>
<dbReference type="Proteomes" id="UP001153269">
    <property type="component" value="Unassembled WGS sequence"/>
</dbReference>